<gene>
    <name evidence="2" type="ORF">KEF29_29690</name>
</gene>
<evidence type="ECO:0000256" key="1">
    <source>
        <dbReference type="ARBA" id="ARBA00023002"/>
    </source>
</evidence>
<keyword evidence="1" id="KW-0560">Oxidoreductase</keyword>
<dbReference type="GO" id="GO:0016491">
    <property type="term" value="F:oxidoreductase activity"/>
    <property type="evidence" value="ECO:0007669"/>
    <property type="project" value="UniProtKB-KW"/>
</dbReference>
<dbReference type="Proteomes" id="UP000682308">
    <property type="component" value="Unassembled WGS sequence"/>
</dbReference>
<evidence type="ECO:0000313" key="2">
    <source>
        <dbReference type="EMBL" id="MBR8642167.1"/>
    </source>
</evidence>
<protein>
    <submittedName>
        <fullName evidence="2">Uncharacterized protein</fullName>
    </submittedName>
</protein>
<accession>A0A941J2Z4</accession>
<dbReference type="AlphaFoldDB" id="A0A941J2Z4"/>
<organism evidence="2 3">
    <name type="scientific">Streptomyces tuirus</name>
    <dbReference type="NCBI Taxonomy" id="68278"/>
    <lineage>
        <taxon>Bacteria</taxon>
        <taxon>Bacillati</taxon>
        <taxon>Actinomycetota</taxon>
        <taxon>Actinomycetes</taxon>
        <taxon>Kitasatosporales</taxon>
        <taxon>Streptomycetaceae</taxon>
        <taxon>Streptomyces</taxon>
    </lineage>
</organism>
<dbReference type="EMBL" id="JAGTPG010000002">
    <property type="protein sequence ID" value="MBR8642167.1"/>
    <property type="molecule type" value="Genomic_DNA"/>
</dbReference>
<reference evidence="2 3" key="1">
    <citation type="submission" date="2021-04" db="EMBL/GenBank/DDBJ databases">
        <title>Characterization of the biosynthetic gene cluster of new lipopeptides with antitumor activity in the genome of the marine Streptomyces PHM034.</title>
        <authorList>
            <person name="Ceniceros A."/>
            <person name="Canedo L."/>
            <person name="Mendez C."/>
            <person name="Olano C."/>
            <person name="Schleissner C."/>
            <person name="Cuevas C."/>
            <person name="De La Calle F."/>
            <person name="Salas J.A."/>
        </authorList>
    </citation>
    <scope>NUCLEOTIDE SEQUENCE [LARGE SCALE GENOMIC DNA]</scope>
    <source>
        <strain evidence="2 3">PHM034</strain>
    </source>
</reference>
<dbReference type="InterPro" id="IPR016167">
    <property type="entry name" value="FAD-bd_PCMH_sub1"/>
</dbReference>
<sequence>MSTGVPQLPRGEAGFAERLHRLVFNKLRFDRAPDLVVPPRPDDEVNAAVLGAAAYGRKIAVLSGDHWEHC</sequence>
<proteinExistence type="predicted"/>
<keyword evidence="3" id="KW-1185">Reference proteome</keyword>
<comment type="caution">
    <text evidence="2">The sequence shown here is derived from an EMBL/GenBank/DDBJ whole genome shotgun (WGS) entry which is preliminary data.</text>
</comment>
<dbReference type="Gene3D" id="3.30.43.10">
    <property type="entry name" value="Uridine Diphospho-n-acetylenolpyruvylglucosamine Reductase, domain 2"/>
    <property type="match status" value="1"/>
</dbReference>
<name>A0A941J2Z4_9ACTN</name>
<evidence type="ECO:0000313" key="3">
    <source>
        <dbReference type="Proteomes" id="UP000682308"/>
    </source>
</evidence>